<dbReference type="AlphaFoldDB" id="A0A1E5UR02"/>
<protein>
    <recommendedName>
        <fullName evidence="4">Dirigent protein</fullName>
    </recommendedName>
</protein>
<dbReference type="Proteomes" id="UP000095767">
    <property type="component" value="Unassembled WGS sequence"/>
</dbReference>
<feature type="chain" id="PRO_5009187252" description="Dirigent protein" evidence="1">
    <location>
        <begin position="24"/>
        <end position="88"/>
    </location>
</feature>
<name>A0A1E5UR02_9POAL</name>
<evidence type="ECO:0000313" key="2">
    <source>
        <dbReference type="EMBL" id="OEL15284.1"/>
    </source>
</evidence>
<evidence type="ECO:0000256" key="1">
    <source>
        <dbReference type="SAM" id="SignalP"/>
    </source>
</evidence>
<reference evidence="2 3" key="1">
    <citation type="submission" date="2016-09" db="EMBL/GenBank/DDBJ databases">
        <title>The draft genome of Dichanthelium oligosanthes: A C3 panicoid grass species.</title>
        <authorList>
            <person name="Studer A.J."/>
            <person name="Schnable J.C."/>
            <person name="Brutnell T.P."/>
        </authorList>
    </citation>
    <scope>NUCLEOTIDE SEQUENCE [LARGE SCALE GENOMIC DNA]</scope>
    <source>
        <strain evidence="3">cv. Kellogg 1175</strain>
        <tissue evidence="2">Leaf</tissue>
    </source>
</reference>
<dbReference type="OrthoDB" id="676055at2759"/>
<sequence length="88" mass="9057">MAKLAALTTLLAVAMATILSVHGARTLERVDQVTILEASPVAKPPSSTSLEVVALIPFDGPFEEAADGPITAGYRATDCTHKTPVSGP</sequence>
<evidence type="ECO:0008006" key="4">
    <source>
        <dbReference type="Google" id="ProtNLM"/>
    </source>
</evidence>
<keyword evidence="3" id="KW-1185">Reference proteome</keyword>
<dbReference type="EMBL" id="LWDX02067328">
    <property type="protein sequence ID" value="OEL15284.1"/>
    <property type="molecule type" value="Genomic_DNA"/>
</dbReference>
<comment type="caution">
    <text evidence="2">The sequence shown here is derived from an EMBL/GenBank/DDBJ whole genome shotgun (WGS) entry which is preliminary data.</text>
</comment>
<organism evidence="2 3">
    <name type="scientific">Dichanthelium oligosanthes</name>
    <dbReference type="NCBI Taxonomy" id="888268"/>
    <lineage>
        <taxon>Eukaryota</taxon>
        <taxon>Viridiplantae</taxon>
        <taxon>Streptophyta</taxon>
        <taxon>Embryophyta</taxon>
        <taxon>Tracheophyta</taxon>
        <taxon>Spermatophyta</taxon>
        <taxon>Magnoliopsida</taxon>
        <taxon>Liliopsida</taxon>
        <taxon>Poales</taxon>
        <taxon>Poaceae</taxon>
        <taxon>PACMAD clade</taxon>
        <taxon>Panicoideae</taxon>
        <taxon>Panicodae</taxon>
        <taxon>Paniceae</taxon>
        <taxon>Dichantheliinae</taxon>
        <taxon>Dichanthelium</taxon>
    </lineage>
</organism>
<feature type="signal peptide" evidence="1">
    <location>
        <begin position="1"/>
        <end position="23"/>
    </location>
</feature>
<evidence type="ECO:0000313" key="3">
    <source>
        <dbReference type="Proteomes" id="UP000095767"/>
    </source>
</evidence>
<proteinExistence type="predicted"/>
<gene>
    <name evidence="2" type="ORF">BAE44_0023691</name>
</gene>
<keyword evidence="1" id="KW-0732">Signal</keyword>
<accession>A0A1E5UR02</accession>